<dbReference type="SMART" id="SM00857">
    <property type="entry name" value="Resolvase"/>
    <property type="match status" value="1"/>
</dbReference>
<dbReference type="InterPro" id="IPR036162">
    <property type="entry name" value="Resolvase-like_N_sf"/>
</dbReference>
<feature type="compositionally biased region" description="Basic residues" evidence="6">
    <location>
        <begin position="10"/>
        <end position="20"/>
    </location>
</feature>
<dbReference type="GO" id="GO:0003677">
    <property type="term" value="F:DNA binding"/>
    <property type="evidence" value="ECO:0007669"/>
    <property type="project" value="UniProtKB-KW"/>
</dbReference>
<dbReference type="Proteomes" id="UP000540989">
    <property type="component" value="Unassembled WGS sequence"/>
</dbReference>
<dbReference type="CDD" id="cd03768">
    <property type="entry name" value="SR_ResInv"/>
    <property type="match status" value="1"/>
</dbReference>
<dbReference type="PROSITE" id="PS00397">
    <property type="entry name" value="RECOMBINASES_1"/>
    <property type="match status" value="1"/>
</dbReference>
<protein>
    <submittedName>
        <fullName evidence="8">DNA invertase Pin-like site-specific DNA recombinase</fullName>
    </submittedName>
</protein>
<proteinExistence type="predicted"/>
<dbReference type="EMBL" id="JACHIP010000011">
    <property type="protein sequence ID" value="MBB5060243.1"/>
    <property type="molecule type" value="Genomic_DNA"/>
</dbReference>
<dbReference type="Pfam" id="PF00239">
    <property type="entry name" value="Resolvase"/>
    <property type="match status" value="1"/>
</dbReference>
<reference evidence="8 9" key="1">
    <citation type="submission" date="2020-08" db="EMBL/GenBank/DDBJ databases">
        <title>Genomic Encyclopedia of Type Strains, Phase IV (KMG-V): Genome sequencing to study the core and pangenomes of soil and plant-associated prokaryotes.</title>
        <authorList>
            <person name="Whitman W."/>
        </authorList>
    </citation>
    <scope>NUCLEOTIDE SEQUENCE [LARGE SCALE GENOMIC DNA]</scope>
    <source>
        <strain evidence="8 9">M8UP14</strain>
    </source>
</reference>
<dbReference type="GO" id="GO:0000150">
    <property type="term" value="F:DNA strand exchange activity"/>
    <property type="evidence" value="ECO:0007669"/>
    <property type="project" value="InterPro"/>
</dbReference>
<dbReference type="Gene3D" id="3.40.50.1390">
    <property type="entry name" value="Resolvase, N-terminal catalytic domain"/>
    <property type="match status" value="1"/>
</dbReference>
<name>A0A7W8E5L5_9BACT</name>
<sequence>MTKVKEPIRTRRPVRTRKPPKGQQVGYLRVSSLDQNEVRQLEGLALDKTFTDKASGNDAKRPQLGAMQSFVREGDTVFCHSMDRLARNLDDLRKIAGPY</sequence>
<dbReference type="GO" id="GO:0015074">
    <property type="term" value="P:DNA integration"/>
    <property type="evidence" value="ECO:0007669"/>
    <property type="project" value="UniProtKB-KW"/>
</dbReference>
<evidence type="ECO:0000256" key="4">
    <source>
        <dbReference type="PIRSR" id="PIRSR606118-50"/>
    </source>
</evidence>
<dbReference type="InterPro" id="IPR006119">
    <property type="entry name" value="Resolv_N"/>
</dbReference>
<evidence type="ECO:0000256" key="5">
    <source>
        <dbReference type="PROSITE-ProRule" id="PRU10137"/>
    </source>
</evidence>
<gene>
    <name evidence="8" type="ORF">HDF16_004979</name>
</gene>
<accession>A0A7W8E5L5</accession>
<dbReference type="PROSITE" id="PS51736">
    <property type="entry name" value="RECOMBINASES_3"/>
    <property type="match status" value="1"/>
</dbReference>
<keyword evidence="9" id="KW-1185">Reference proteome</keyword>
<evidence type="ECO:0000256" key="1">
    <source>
        <dbReference type="ARBA" id="ARBA00022908"/>
    </source>
</evidence>
<dbReference type="AlphaFoldDB" id="A0A7W8E5L5"/>
<evidence type="ECO:0000259" key="7">
    <source>
        <dbReference type="PROSITE" id="PS51736"/>
    </source>
</evidence>
<evidence type="ECO:0000256" key="6">
    <source>
        <dbReference type="SAM" id="MobiDB-lite"/>
    </source>
</evidence>
<evidence type="ECO:0000313" key="9">
    <source>
        <dbReference type="Proteomes" id="UP000540989"/>
    </source>
</evidence>
<evidence type="ECO:0000313" key="8">
    <source>
        <dbReference type="EMBL" id="MBB5060243.1"/>
    </source>
</evidence>
<feature type="domain" description="Resolvase/invertase-type recombinase catalytic" evidence="7">
    <location>
        <begin position="23"/>
        <end position="99"/>
    </location>
</feature>
<keyword evidence="2" id="KW-0238">DNA-binding</keyword>
<dbReference type="SUPFAM" id="SSF53041">
    <property type="entry name" value="Resolvase-like"/>
    <property type="match status" value="1"/>
</dbReference>
<dbReference type="InterPro" id="IPR006118">
    <property type="entry name" value="Recombinase_CS"/>
</dbReference>
<feature type="active site" description="O-(5'-phospho-DNA)-serine intermediate" evidence="4 5">
    <location>
        <position position="31"/>
    </location>
</feature>
<keyword evidence="3" id="KW-0233">DNA recombination</keyword>
<comment type="caution">
    <text evidence="8">The sequence shown here is derived from an EMBL/GenBank/DDBJ whole genome shotgun (WGS) entry which is preliminary data.</text>
</comment>
<keyword evidence="1" id="KW-0229">DNA integration</keyword>
<evidence type="ECO:0000256" key="3">
    <source>
        <dbReference type="ARBA" id="ARBA00023172"/>
    </source>
</evidence>
<evidence type="ECO:0000256" key="2">
    <source>
        <dbReference type="ARBA" id="ARBA00023125"/>
    </source>
</evidence>
<feature type="region of interest" description="Disordered" evidence="6">
    <location>
        <begin position="1"/>
        <end position="24"/>
    </location>
</feature>
<organism evidence="8 9">
    <name type="scientific">Granulicella aggregans</name>
    <dbReference type="NCBI Taxonomy" id="474949"/>
    <lineage>
        <taxon>Bacteria</taxon>
        <taxon>Pseudomonadati</taxon>
        <taxon>Acidobacteriota</taxon>
        <taxon>Terriglobia</taxon>
        <taxon>Terriglobales</taxon>
        <taxon>Acidobacteriaceae</taxon>
        <taxon>Granulicella</taxon>
    </lineage>
</organism>